<keyword evidence="2" id="KW-0732">Signal</keyword>
<dbReference type="InterPro" id="IPR024731">
    <property type="entry name" value="NELL2-like_EGF"/>
</dbReference>
<comment type="caution">
    <text evidence="8">The sequence shown here is derived from an EMBL/GenBank/DDBJ whole genome shotgun (WGS) entry which is preliminary data.</text>
</comment>
<dbReference type="InterPro" id="IPR051586">
    <property type="entry name" value="PKC-binding_NELL"/>
</dbReference>
<dbReference type="InterPro" id="IPR000152">
    <property type="entry name" value="EGF-type_Asp/Asn_hydroxyl_site"/>
</dbReference>
<evidence type="ECO:0000313" key="8">
    <source>
        <dbReference type="EMBL" id="CAH3159151.1"/>
    </source>
</evidence>
<dbReference type="AlphaFoldDB" id="A0AAU9XVD7"/>
<dbReference type="EMBL" id="CALNXJ010000070">
    <property type="protein sequence ID" value="CAH3159151.1"/>
    <property type="molecule type" value="Genomic_DNA"/>
</dbReference>
<dbReference type="Pfam" id="PF12947">
    <property type="entry name" value="EGF_3"/>
    <property type="match status" value="2"/>
</dbReference>
<keyword evidence="5" id="KW-0325">Glycoprotein</keyword>
<dbReference type="PANTHER" id="PTHR24042">
    <property type="entry name" value="NEL HOMOLOG"/>
    <property type="match status" value="1"/>
</dbReference>
<evidence type="ECO:0000256" key="3">
    <source>
        <dbReference type="ARBA" id="ARBA00022737"/>
    </source>
</evidence>
<dbReference type="FunFam" id="2.10.25.10:FF:000038">
    <property type="entry name" value="Fibrillin 2"/>
    <property type="match status" value="2"/>
</dbReference>
<dbReference type="GO" id="GO:0005615">
    <property type="term" value="C:extracellular space"/>
    <property type="evidence" value="ECO:0007669"/>
    <property type="project" value="TreeGrafter"/>
</dbReference>
<evidence type="ECO:0000259" key="7">
    <source>
        <dbReference type="PROSITE" id="PS50026"/>
    </source>
</evidence>
<dbReference type="Gene3D" id="2.10.25.10">
    <property type="entry name" value="Laminin"/>
    <property type="match status" value="2"/>
</dbReference>
<dbReference type="InterPro" id="IPR057774">
    <property type="entry name" value="D8C_UMOD/GP2/OIT3-like"/>
</dbReference>
<feature type="non-terminal residue" evidence="8">
    <location>
        <position position="1"/>
    </location>
</feature>
<dbReference type="PROSITE" id="PS01187">
    <property type="entry name" value="EGF_CA"/>
    <property type="match status" value="1"/>
</dbReference>
<dbReference type="Proteomes" id="UP001159428">
    <property type="component" value="Unassembled WGS sequence"/>
</dbReference>
<keyword evidence="4" id="KW-1015">Disulfide bond</keyword>
<feature type="domain" description="EGF-like" evidence="7">
    <location>
        <begin position="46"/>
        <end position="90"/>
    </location>
</feature>
<evidence type="ECO:0000313" key="9">
    <source>
        <dbReference type="Proteomes" id="UP001159428"/>
    </source>
</evidence>
<dbReference type="SMART" id="SM00179">
    <property type="entry name" value="EGF_CA"/>
    <property type="match status" value="2"/>
</dbReference>
<dbReference type="GO" id="GO:0008201">
    <property type="term" value="F:heparin binding"/>
    <property type="evidence" value="ECO:0007669"/>
    <property type="project" value="TreeGrafter"/>
</dbReference>
<dbReference type="Pfam" id="PF23283">
    <property type="entry name" value="D8C_UMOD"/>
    <property type="match status" value="1"/>
</dbReference>
<dbReference type="PROSITE" id="PS50026">
    <property type="entry name" value="EGF_3"/>
    <property type="match status" value="2"/>
</dbReference>
<dbReference type="InterPro" id="IPR001881">
    <property type="entry name" value="EGF-like_Ca-bd_dom"/>
</dbReference>
<dbReference type="CDD" id="cd00054">
    <property type="entry name" value="EGF_CA"/>
    <property type="match status" value="2"/>
</dbReference>
<dbReference type="InterPro" id="IPR018097">
    <property type="entry name" value="EGF_Ca-bd_CS"/>
</dbReference>
<dbReference type="SUPFAM" id="SSF57196">
    <property type="entry name" value="EGF/Laminin"/>
    <property type="match status" value="2"/>
</dbReference>
<evidence type="ECO:0000256" key="5">
    <source>
        <dbReference type="ARBA" id="ARBA00023180"/>
    </source>
</evidence>
<evidence type="ECO:0000256" key="4">
    <source>
        <dbReference type="ARBA" id="ARBA00023157"/>
    </source>
</evidence>
<dbReference type="InterPro" id="IPR000742">
    <property type="entry name" value="EGF"/>
</dbReference>
<dbReference type="PROSITE" id="PS01186">
    <property type="entry name" value="EGF_2"/>
    <property type="match status" value="1"/>
</dbReference>
<sequence length="214" mass="23997">FFLKDIDECETYSDKCHVNALCNNTHGSHVCTCKPGYTGDGRNCTDIDECSKAHTVKMNDCDPNASCTNTQGSYICSCKSKYIGNGLNCEADPCYYYKNLSEANRKESYKTPYGSELCDKQLPEGWYRFVGAAGTKMPTTRVSDYRCGAVHPGWLDDTHPTVEDGEASKKVCFSDRNGNKCREIKNISVKNCGSYFIYNLIRPLKCQMRYCGTD</sequence>
<evidence type="ECO:0000256" key="6">
    <source>
        <dbReference type="PROSITE-ProRule" id="PRU00076"/>
    </source>
</evidence>
<feature type="domain" description="EGF-like" evidence="7">
    <location>
        <begin position="5"/>
        <end position="45"/>
    </location>
</feature>
<gene>
    <name evidence="8" type="ORF">PMEA_00031842</name>
</gene>
<proteinExistence type="predicted"/>
<dbReference type="PANTHER" id="PTHR24042:SF5">
    <property type="entry name" value="EGF-LIKE CALCIUM-BINDING DOMAIN-CONTAINING PROTEIN"/>
    <property type="match status" value="1"/>
</dbReference>
<dbReference type="SMART" id="SM00181">
    <property type="entry name" value="EGF"/>
    <property type="match status" value="2"/>
</dbReference>
<protein>
    <recommendedName>
        <fullName evidence="7">EGF-like domain-containing protein</fullName>
    </recommendedName>
</protein>
<evidence type="ECO:0000256" key="1">
    <source>
        <dbReference type="ARBA" id="ARBA00022536"/>
    </source>
</evidence>
<keyword evidence="3" id="KW-0677">Repeat</keyword>
<dbReference type="GO" id="GO:0005509">
    <property type="term" value="F:calcium ion binding"/>
    <property type="evidence" value="ECO:0007669"/>
    <property type="project" value="InterPro"/>
</dbReference>
<accession>A0AAU9XVD7</accession>
<comment type="caution">
    <text evidence="6">Lacks conserved residue(s) required for the propagation of feature annotation.</text>
</comment>
<keyword evidence="1 6" id="KW-0245">EGF-like domain</keyword>
<reference evidence="8 9" key="1">
    <citation type="submission" date="2022-05" db="EMBL/GenBank/DDBJ databases">
        <authorList>
            <consortium name="Genoscope - CEA"/>
            <person name="William W."/>
        </authorList>
    </citation>
    <scope>NUCLEOTIDE SEQUENCE [LARGE SCALE GENOMIC DNA]</scope>
</reference>
<name>A0AAU9XVD7_9CNID</name>
<evidence type="ECO:0000256" key="2">
    <source>
        <dbReference type="ARBA" id="ARBA00022729"/>
    </source>
</evidence>
<organism evidence="8 9">
    <name type="scientific">Pocillopora meandrina</name>
    <dbReference type="NCBI Taxonomy" id="46732"/>
    <lineage>
        <taxon>Eukaryota</taxon>
        <taxon>Metazoa</taxon>
        <taxon>Cnidaria</taxon>
        <taxon>Anthozoa</taxon>
        <taxon>Hexacorallia</taxon>
        <taxon>Scleractinia</taxon>
        <taxon>Astrocoeniina</taxon>
        <taxon>Pocilloporidae</taxon>
        <taxon>Pocillopora</taxon>
    </lineage>
</organism>
<keyword evidence="9" id="KW-1185">Reference proteome</keyword>
<dbReference type="PROSITE" id="PS00010">
    <property type="entry name" value="ASX_HYDROXYL"/>
    <property type="match status" value="1"/>
</dbReference>